<dbReference type="InParanoid" id="D2V057"/>
<proteinExistence type="predicted"/>
<sequence length="544" mass="62677">MPCGRYGHSACIHNDYLMYIYGGYYRNKTNELSCLNLETGEWKVVECRGNQIPPGTDGQSMIIYNNQLIIFGGRKKSWISINLVHVLDLETLEWRRVEITDLSNVPCPRTDHCDVFHDGKLYIQGGYDDGGQFLGRRNDLYVFDVKTETWTQLTGQCNGLPPPEMSTHRAECLELNGKHYMIMVAGWDNYKRHRNEIYGLELETLTWIHFPSINPNIFHERRHFGMVKLSSSIQSEYFRGNDLIVYGGCTDTCMLNDVCVLRLSDSSVNEDELVEVSSISEFDNGKTEELWKLLMNEHSNCFERILEFGNCYDLLDWSLVNKKQWNSSISNNNLLKKAVIQYWNYRNRHLIDGNAKILKLLPKEATLKILQEDDDNISITTVKNLIHQLTDTFFFADPYENIAWTSFPKINSLLGIAKLNFSKIESQLDNNFSFYMALHSTCFDEYPIITSIISTSRKTIKSPRETFILFDPYIGSLIFTEKVQTKMLNDFKRLLTTTISPSITIPLIDSQLSDTPLSNSQNGSILEDILSVLLRNASIQKDKR</sequence>
<evidence type="ECO:0000256" key="2">
    <source>
        <dbReference type="ARBA" id="ARBA00022737"/>
    </source>
</evidence>
<accession>D2V057</accession>
<dbReference type="InterPro" id="IPR015915">
    <property type="entry name" value="Kelch-typ_b-propeller"/>
</dbReference>
<keyword evidence="4" id="KW-1185">Reference proteome</keyword>
<dbReference type="AlphaFoldDB" id="D2V057"/>
<protein>
    <submittedName>
        <fullName evidence="3">Predicted protein</fullName>
    </submittedName>
</protein>
<dbReference type="Pfam" id="PF24681">
    <property type="entry name" value="Kelch_KLHDC2_KLHL20_DRC7"/>
    <property type="match status" value="1"/>
</dbReference>
<keyword evidence="2" id="KW-0677">Repeat</keyword>
<organism evidence="4">
    <name type="scientific">Naegleria gruberi</name>
    <name type="common">Amoeba</name>
    <dbReference type="NCBI Taxonomy" id="5762"/>
    <lineage>
        <taxon>Eukaryota</taxon>
        <taxon>Discoba</taxon>
        <taxon>Heterolobosea</taxon>
        <taxon>Tetramitia</taxon>
        <taxon>Eutetramitia</taxon>
        <taxon>Vahlkampfiidae</taxon>
        <taxon>Naegleria</taxon>
    </lineage>
</organism>
<dbReference type="KEGG" id="ngr:NAEGRDRAFT_45626"/>
<evidence type="ECO:0000313" key="4">
    <source>
        <dbReference type="Proteomes" id="UP000006671"/>
    </source>
</evidence>
<dbReference type="VEuPathDB" id="AmoebaDB:NAEGRDRAFT_45626"/>
<dbReference type="OrthoDB" id="10251809at2759"/>
<dbReference type="PANTHER" id="PTHR46093">
    <property type="entry name" value="ACYL-COA-BINDING DOMAIN-CONTAINING PROTEIN 5"/>
    <property type="match status" value="1"/>
</dbReference>
<dbReference type="GeneID" id="8856471"/>
<dbReference type="PANTHER" id="PTHR46093:SF3">
    <property type="entry name" value="ACYL-COA-BINDING DOMAIN-CONTAINING PROTEIN 4"/>
    <property type="match status" value="1"/>
</dbReference>
<keyword evidence="1" id="KW-0880">Kelch repeat</keyword>
<dbReference type="eggNOG" id="KOG0379">
    <property type="taxonomic scope" value="Eukaryota"/>
</dbReference>
<evidence type="ECO:0000313" key="3">
    <source>
        <dbReference type="EMBL" id="EFC49470.1"/>
    </source>
</evidence>
<dbReference type="EMBL" id="GG738847">
    <property type="protein sequence ID" value="EFC49470.1"/>
    <property type="molecule type" value="Genomic_DNA"/>
</dbReference>
<evidence type="ECO:0000256" key="1">
    <source>
        <dbReference type="ARBA" id="ARBA00022441"/>
    </source>
</evidence>
<name>D2V057_NAEGR</name>
<dbReference type="SUPFAM" id="SSF117281">
    <property type="entry name" value="Kelch motif"/>
    <property type="match status" value="1"/>
</dbReference>
<dbReference type="Proteomes" id="UP000006671">
    <property type="component" value="Unassembled WGS sequence"/>
</dbReference>
<dbReference type="Gene3D" id="2.120.10.80">
    <property type="entry name" value="Kelch-type beta propeller"/>
    <property type="match status" value="1"/>
</dbReference>
<gene>
    <name evidence="3" type="ORF">NAEGRDRAFT_45626</name>
</gene>
<dbReference type="RefSeq" id="XP_002682214.1">
    <property type="nucleotide sequence ID" value="XM_002682168.1"/>
</dbReference>
<dbReference type="STRING" id="5762.D2V057"/>
<reference evidence="3 4" key="1">
    <citation type="journal article" date="2010" name="Cell">
        <title>The genome of Naegleria gruberi illuminates early eukaryotic versatility.</title>
        <authorList>
            <person name="Fritz-Laylin L.K."/>
            <person name="Prochnik S.E."/>
            <person name="Ginger M.L."/>
            <person name="Dacks J.B."/>
            <person name="Carpenter M.L."/>
            <person name="Field M.C."/>
            <person name="Kuo A."/>
            <person name="Paredez A."/>
            <person name="Chapman J."/>
            <person name="Pham J."/>
            <person name="Shu S."/>
            <person name="Neupane R."/>
            <person name="Cipriano M."/>
            <person name="Mancuso J."/>
            <person name="Tu H."/>
            <person name="Salamov A."/>
            <person name="Lindquist E."/>
            <person name="Shapiro H."/>
            <person name="Lucas S."/>
            <person name="Grigoriev I.V."/>
            <person name="Cande W.Z."/>
            <person name="Fulton C."/>
            <person name="Rokhsar D.S."/>
            <person name="Dawson S.C."/>
        </authorList>
    </citation>
    <scope>NUCLEOTIDE SEQUENCE [LARGE SCALE GENOMIC DNA]</scope>
    <source>
        <strain evidence="3 4">NEG-M</strain>
    </source>
</reference>